<accession>A0A3D8R8X7</accession>
<organism evidence="1 2">
    <name type="scientific">Aspergillus mulundensis</name>
    <dbReference type="NCBI Taxonomy" id="1810919"/>
    <lineage>
        <taxon>Eukaryota</taxon>
        <taxon>Fungi</taxon>
        <taxon>Dikarya</taxon>
        <taxon>Ascomycota</taxon>
        <taxon>Pezizomycotina</taxon>
        <taxon>Eurotiomycetes</taxon>
        <taxon>Eurotiomycetidae</taxon>
        <taxon>Eurotiales</taxon>
        <taxon>Aspergillaceae</taxon>
        <taxon>Aspergillus</taxon>
        <taxon>Aspergillus subgen. Nidulantes</taxon>
    </lineage>
</organism>
<dbReference type="RefSeq" id="XP_026601044.1">
    <property type="nucleotide sequence ID" value="XM_026750040.1"/>
</dbReference>
<evidence type="ECO:0000313" key="1">
    <source>
        <dbReference type="EMBL" id="RDW70513.1"/>
    </source>
</evidence>
<comment type="caution">
    <text evidence="1">The sequence shown here is derived from an EMBL/GenBank/DDBJ whole genome shotgun (WGS) entry which is preliminary data.</text>
</comment>
<dbReference type="AlphaFoldDB" id="A0A3D8R8X7"/>
<protein>
    <recommendedName>
        <fullName evidence="3">F-box domain-containing protein</fullName>
    </recommendedName>
</protein>
<dbReference type="GeneID" id="38118394"/>
<reference evidence="1 2" key="1">
    <citation type="journal article" date="2018" name="IMA Fungus">
        <title>IMA Genome-F 9: Draft genome sequence of Annulohypoxylon stygium, Aspergillus mulundensis, Berkeleyomyces basicola (syn. Thielaviopsis basicola), Ceratocystis smalleyi, two Cercospora beticola strains, Coleophoma cylindrospora, Fusarium fracticaudum, Phialophora cf. hyalina, and Morchella septimelata.</title>
        <authorList>
            <person name="Wingfield B.D."/>
            <person name="Bills G.F."/>
            <person name="Dong Y."/>
            <person name="Huang W."/>
            <person name="Nel W.J."/>
            <person name="Swalarsk-Parry B.S."/>
            <person name="Vaghefi N."/>
            <person name="Wilken P.M."/>
            <person name="An Z."/>
            <person name="de Beer Z.W."/>
            <person name="De Vos L."/>
            <person name="Chen L."/>
            <person name="Duong T.A."/>
            <person name="Gao Y."/>
            <person name="Hammerbacher A."/>
            <person name="Kikkert J.R."/>
            <person name="Li Y."/>
            <person name="Li H."/>
            <person name="Li K."/>
            <person name="Li Q."/>
            <person name="Liu X."/>
            <person name="Ma X."/>
            <person name="Naidoo K."/>
            <person name="Pethybridge S.J."/>
            <person name="Sun J."/>
            <person name="Steenkamp E.T."/>
            <person name="van der Nest M.A."/>
            <person name="van Wyk S."/>
            <person name="Wingfield M.J."/>
            <person name="Xiong C."/>
            <person name="Yue Q."/>
            <person name="Zhang X."/>
        </authorList>
    </citation>
    <scope>NUCLEOTIDE SEQUENCE [LARGE SCALE GENOMIC DNA]</scope>
    <source>
        <strain evidence="1 2">DSM 5745</strain>
    </source>
</reference>
<gene>
    <name evidence="1" type="ORF">DSM5745_08024</name>
</gene>
<name>A0A3D8R8X7_9EURO</name>
<evidence type="ECO:0000313" key="2">
    <source>
        <dbReference type="Proteomes" id="UP000256690"/>
    </source>
</evidence>
<keyword evidence="2" id="KW-1185">Reference proteome</keyword>
<evidence type="ECO:0008006" key="3">
    <source>
        <dbReference type="Google" id="ProtNLM"/>
    </source>
</evidence>
<sequence>MHLVAKLLSFREHRALCHVNKAFRSVAEPFLYSKIQFTWQKNPDYYATPEQPPPIIEFLRTLFSCPQLVRYVKNLHLDGNAHDIHAFRWKLPKLERWVQSLRDGSIDAVVALLLARLPSLRALYLGPSFTRQTALIGMVLRSAICEGTDRSLPDFRHLQDVTLLRPQSHDKACDRKVKNTADLLPFFYLHNLQRMSAAIQTPDAWTWPAAHLPTPSNLTSLDLTCIREAYLGDVLAVTENLQTLRWDCYYDAGVHVVHDADN</sequence>
<dbReference type="EMBL" id="PVWQ01000010">
    <property type="protein sequence ID" value="RDW70513.1"/>
    <property type="molecule type" value="Genomic_DNA"/>
</dbReference>
<dbReference type="OrthoDB" id="4191831at2759"/>
<dbReference type="Proteomes" id="UP000256690">
    <property type="component" value="Unassembled WGS sequence"/>
</dbReference>
<proteinExistence type="predicted"/>